<feature type="transmembrane region" description="Helical" evidence="6">
    <location>
        <begin position="129"/>
        <end position="148"/>
    </location>
</feature>
<feature type="transmembrane region" description="Helical" evidence="6">
    <location>
        <begin position="12"/>
        <end position="33"/>
    </location>
</feature>
<keyword evidence="5 6" id="KW-0472">Membrane</keyword>
<dbReference type="AlphaFoldDB" id="A0A809RNR3"/>
<dbReference type="KEGG" id="ddz:DSYM_19110"/>
<evidence type="ECO:0000256" key="3">
    <source>
        <dbReference type="ARBA" id="ARBA00022692"/>
    </source>
</evidence>
<feature type="domain" description="EamA" evidence="7">
    <location>
        <begin position="11"/>
        <end position="145"/>
    </location>
</feature>
<dbReference type="GO" id="GO:0005886">
    <property type="term" value="C:plasma membrane"/>
    <property type="evidence" value="ECO:0007669"/>
    <property type="project" value="UniProtKB-SubCell"/>
</dbReference>
<feature type="transmembrane region" description="Helical" evidence="6">
    <location>
        <begin position="71"/>
        <end position="95"/>
    </location>
</feature>
<evidence type="ECO:0000259" key="7">
    <source>
        <dbReference type="Pfam" id="PF00892"/>
    </source>
</evidence>
<evidence type="ECO:0000313" key="9">
    <source>
        <dbReference type="Proteomes" id="UP000662914"/>
    </source>
</evidence>
<keyword evidence="3 6" id="KW-0812">Transmembrane</keyword>
<dbReference type="SUPFAM" id="SSF103481">
    <property type="entry name" value="Multidrug resistance efflux transporter EmrE"/>
    <property type="match status" value="2"/>
</dbReference>
<feature type="transmembrane region" description="Helical" evidence="6">
    <location>
        <begin position="279"/>
        <end position="298"/>
    </location>
</feature>
<feature type="transmembrane region" description="Helical" evidence="6">
    <location>
        <begin position="163"/>
        <end position="181"/>
    </location>
</feature>
<feature type="transmembrane region" description="Helical" evidence="6">
    <location>
        <begin position="221"/>
        <end position="242"/>
    </location>
</feature>
<feature type="transmembrane region" description="Helical" evidence="6">
    <location>
        <begin position="188"/>
        <end position="209"/>
    </location>
</feature>
<evidence type="ECO:0000256" key="5">
    <source>
        <dbReference type="ARBA" id="ARBA00023136"/>
    </source>
</evidence>
<dbReference type="InterPro" id="IPR037185">
    <property type="entry name" value="EmrE-like"/>
</dbReference>
<evidence type="ECO:0000256" key="1">
    <source>
        <dbReference type="ARBA" id="ARBA00004651"/>
    </source>
</evidence>
<evidence type="ECO:0000256" key="4">
    <source>
        <dbReference type="ARBA" id="ARBA00022989"/>
    </source>
</evidence>
<gene>
    <name evidence="8" type="ORF">DSYM_19110</name>
</gene>
<keyword evidence="2" id="KW-1003">Cell membrane</keyword>
<dbReference type="InterPro" id="IPR000620">
    <property type="entry name" value="EamA_dom"/>
</dbReference>
<evidence type="ECO:0000313" key="8">
    <source>
        <dbReference type="EMBL" id="BBO21212.1"/>
    </source>
</evidence>
<reference evidence="8" key="1">
    <citation type="journal article" name="DNA Res.">
        <title>The physiological potential of anammox bacteria as revealed by their core genome structure.</title>
        <authorList>
            <person name="Okubo T."/>
            <person name="Toyoda A."/>
            <person name="Fukuhara K."/>
            <person name="Uchiyama I."/>
            <person name="Harigaya Y."/>
            <person name="Kuroiwa M."/>
            <person name="Suzuki T."/>
            <person name="Murakami Y."/>
            <person name="Suwa Y."/>
            <person name="Takami H."/>
        </authorList>
    </citation>
    <scope>NUCLEOTIDE SEQUENCE</scope>
    <source>
        <strain evidence="8">317325-3</strain>
    </source>
</reference>
<feature type="transmembrane region" description="Helical" evidence="6">
    <location>
        <begin position="39"/>
        <end position="59"/>
    </location>
</feature>
<dbReference type="EMBL" id="AP021857">
    <property type="protein sequence ID" value="BBO21212.1"/>
    <property type="molecule type" value="Genomic_DNA"/>
</dbReference>
<feature type="domain" description="EamA" evidence="7">
    <location>
        <begin position="160"/>
        <end position="296"/>
    </location>
</feature>
<organism evidence="8 9">
    <name type="scientific">Candidatus Desulfobacillus denitrificans</name>
    <dbReference type="NCBI Taxonomy" id="2608985"/>
    <lineage>
        <taxon>Bacteria</taxon>
        <taxon>Pseudomonadati</taxon>
        <taxon>Pseudomonadota</taxon>
        <taxon>Betaproteobacteria</taxon>
        <taxon>Candidatus Desulfobacillus</taxon>
    </lineage>
</organism>
<feature type="transmembrane region" description="Helical" evidence="6">
    <location>
        <begin position="101"/>
        <end position="122"/>
    </location>
</feature>
<sequence>MSATPAPSRAFAYLLLTLTVLFWSGNWVVGRWIRGDVPPIALSFWRWAIAFLCLLPWAWPHLRTQWRELMAHWKVLAMLGLFGGACHNALTYIGLAHTTATNGVLLASATPIMIIGLSWGLFGKRLRRAEWLGVMVSFSGILVIVSHGELARLLELRPNAGDLWVLAAMLFWALYTVLLARRPAGLHALSFLSAITLWGLAGLIPFYLWEMASGKLIVPGVPAFAAIAYAGIFPAALGFIFWNRAVAEVGGNRAGQFMHLMPAFGTILAVVFLGEQPGLYHLAGIALILAGIFLTTRVRA</sequence>
<keyword evidence="4 6" id="KW-1133">Transmembrane helix</keyword>
<dbReference type="Proteomes" id="UP000662914">
    <property type="component" value="Chromosome"/>
</dbReference>
<comment type="subcellular location">
    <subcellularLocation>
        <location evidence="1">Cell membrane</location>
        <topology evidence="1">Multi-pass membrane protein</topology>
    </subcellularLocation>
</comment>
<protein>
    <submittedName>
        <fullName evidence="8">EamA family transporter</fullName>
    </submittedName>
</protein>
<evidence type="ECO:0000256" key="2">
    <source>
        <dbReference type="ARBA" id="ARBA00022475"/>
    </source>
</evidence>
<dbReference type="Pfam" id="PF00892">
    <property type="entry name" value="EamA"/>
    <property type="match status" value="2"/>
</dbReference>
<feature type="transmembrane region" description="Helical" evidence="6">
    <location>
        <begin position="254"/>
        <end position="273"/>
    </location>
</feature>
<accession>A0A809RNR3</accession>
<dbReference type="PANTHER" id="PTHR42920">
    <property type="entry name" value="OS03G0707200 PROTEIN-RELATED"/>
    <property type="match status" value="1"/>
</dbReference>
<dbReference type="PANTHER" id="PTHR42920:SF11">
    <property type="entry name" value="INNER MEMBRANE PROTEIN YTFF"/>
    <property type="match status" value="1"/>
</dbReference>
<dbReference type="InterPro" id="IPR051258">
    <property type="entry name" value="Diverse_Substrate_Transporter"/>
</dbReference>
<proteinExistence type="predicted"/>
<evidence type="ECO:0000256" key="6">
    <source>
        <dbReference type="SAM" id="Phobius"/>
    </source>
</evidence>
<name>A0A809RNR3_9PROT</name>